<keyword evidence="2" id="KW-1185">Reference proteome</keyword>
<dbReference type="Pfam" id="PF11134">
    <property type="entry name" value="Phage_stabilise"/>
    <property type="match status" value="1"/>
</dbReference>
<name>A0ABT1CK94_9PROT</name>
<gene>
    <name evidence="1" type="ORF">NF685_11595</name>
</gene>
<proteinExistence type="predicted"/>
<evidence type="ECO:0000313" key="2">
    <source>
        <dbReference type="Proteomes" id="UP001523401"/>
    </source>
</evidence>
<organism evidence="1 2">
    <name type="scientific">Asaia lannensis NBRC 102526</name>
    <dbReference type="NCBI Taxonomy" id="1307926"/>
    <lineage>
        <taxon>Bacteria</taxon>
        <taxon>Pseudomonadati</taxon>
        <taxon>Pseudomonadota</taxon>
        <taxon>Alphaproteobacteria</taxon>
        <taxon>Acetobacterales</taxon>
        <taxon>Acetobacteraceae</taxon>
        <taxon>Asaia</taxon>
    </lineage>
</organism>
<protein>
    <submittedName>
        <fullName evidence="1">Packaged DNA stabilization protein gp10</fullName>
    </submittedName>
</protein>
<reference evidence="1 2" key="1">
    <citation type="submission" date="2022-06" db="EMBL/GenBank/DDBJ databases">
        <title>Whole-genome of Asaia lannensis strain LMG 27011T.</title>
        <authorList>
            <person name="Sombolestani A."/>
        </authorList>
    </citation>
    <scope>NUCLEOTIDE SEQUENCE [LARGE SCALE GENOMIC DNA]</scope>
    <source>
        <strain evidence="1 2">NBRC 102526</strain>
    </source>
</reference>
<dbReference type="InterPro" id="IPR021098">
    <property type="entry name" value="Phage_P22_Gp10"/>
</dbReference>
<dbReference type="EMBL" id="JAMXQU010000009">
    <property type="protein sequence ID" value="MCO6160674.1"/>
    <property type="molecule type" value="Genomic_DNA"/>
</dbReference>
<dbReference type="Proteomes" id="UP001523401">
    <property type="component" value="Unassembled WGS sequence"/>
</dbReference>
<evidence type="ECO:0000313" key="1">
    <source>
        <dbReference type="EMBL" id="MCO6160674.1"/>
    </source>
</evidence>
<sequence>MARINLTGGSYQARSLAASAQRCLNLYPEPLPQQQQEPIQFAHYPTPGTRAFSTPETGAVRCLYQSSQGDLVAVVGSGVYVTTAAGNATKIGTISGGTGQVRMQDNGLTLFIVDGTPKGGWYCSIPQKPRQGEYGTLTRISDPAFYGSSTISVLDTFFLFTNPGTTNWYVSPANFTDEATTPFDSLYVASKTSYPDTIMGVDVVGQTIWLFGTQETELWYTSGAADFPFQRMPSLTISAGCIAPYSISSNGDAVIWLGCDNMGLPRVYMGRGTEAQAISTFAIDNAIQGYGDAADAIGSLYQQGGHVFYVLSFPRTGATWVYDLSVGLWHERCSLDSRTLTETRLRANAWANAYGRVFCGDYETGAICEVTLDLDTEAGVPIKRQRACPHAIGDGRRMIHRKLMLDMQNGSGATVQVDWSDDRGSTWSHPFLQMQLGTTGNAWPTVWRLGMARDRIYRLTWTGGQGAALMGAFLDVDTVSS</sequence>
<dbReference type="RefSeq" id="WP_252849734.1">
    <property type="nucleotide sequence ID" value="NZ_BAPW01000046.1"/>
</dbReference>
<accession>A0ABT1CK94</accession>
<comment type="caution">
    <text evidence="1">The sequence shown here is derived from an EMBL/GenBank/DDBJ whole genome shotgun (WGS) entry which is preliminary data.</text>
</comment>